<evidence type="ECO:0000256" key="3">
    <source>
        <dbReference type="ARBA" id="ARBA00004613"/>
    </source>
</evidence>
<protein>
    <recommendedName>
        <fullName evidence="10">Pectate lyase</fullName>
        <ecNumber evidence="10">4.2.2.2</ecNumber>
    </recommendedName>
</protein>
<dbReference type="Proteomes" id="UP000799438">
    <property type="component" value="Unassembled WGS sequence"/>
</dbReference>
<feature type="signal peptide" evidence="10">
    <location>
        <begin position="1"/>
        <end position="18"/>
    </location>
</feature>
<evidence type="ECO:0000256" key="4">
    <source>
        <dbReference type="ARBA" id="ARBA00006463"/>
    </source>
</evidence>
<dbReference type="Gene3D" id="2.160.20.10">
    <property type="entry name" value="Single-stranded right-handed beta-helix, Pectin lyase-like"/>
    <property type="match status" value="1"/>
</dbReference>
<evidence type="ECO:0000256" key="2">
    <source>
        <dbReference type="ARBA" id="ARBA00001913"/>
    </source>
</evidence>
<dbReference type="Pfam" id="PF03211">
    <property type="entry name" value="Pectate_lyase"/>
    <property type="match status" value="1"/>
</dbReference>
<gene>
    <name evidence="11" type="ORF">K452DRAFT_283683</name>
</gene>
<keyword evidence="6 10" id="KW-0732">Signal</keyword>
<keyword evidence="8 10" id="KW-0456">Lyase</keyword>
<comment type="catalytic activity">
    <reaction evidence="1 10">
        <text>Eliminative cleavage of (1-&gt;4)-alpha-D-galacturonan to give oligosaccharides with 4-deoxy-alpha-D-galact-4-enuronosyl groups at their non-reducing ends.</text>
        <dbReference type="EC" id="4.2.2.2"/>
    </reaction>
</comment>
<dbReference type="SUPFAM" id="SSF51126">
    <property type="entry name" value="Pectin lyase-like"/>
    <property type="match status" value="1"/>
</dbReference>
<dbReference type="InterPro" id="IPR012334">
    <property type="entry name" value="Pectin_lyas_fold"/>
</dbReference>
<dbReference type="PANTHER" id="PTHR33407:SF9">
    <property type="entry name" value="PECTATE LYASE F-RELATED"/>
    <property type="match status" value="1"/>
</dbReference>
<evidence type="ECO:0000256" key="10">
    <source>
        <dbReference type="RuleBase" id="RU367009"/>
    </source>
</evidence>
<evidence type="ECO:0000313" key="11">
    <source>
        <dbReference type="EMBL" id="KAF2145325.1"/>
    </source>
</evidence>
<dbReference type="InterPro" id="IPR004898">
    <property type="entry name" value="Pectate_lyase_PlyH/PlyE-like"/>
</dbReference>
<evidence type="ECO:0000256" key="7">
    <source>
        <dbReference type="ARBA" id="ARBA00022837"/>
    </source>
</evidence>
<keyword evidence="12" id="KW-1185">Reference proteome</keyword>
<dbReference type="OrthoDB" id="441042at2759"/>
<comment type="function">
    <text evidence="9 10">Pectinolytic enzyme consist of four classes of enzymes: pectin lyase, polygalacturonase, pectin methylesterase and rhamnogalacturonase. Among pectinolytic enzymes, pectin lyase is the most important in depolymerization of pectin, since it cleaves internal glycosidic bonds of highly methylated pectins. Favors pectate, the anion, over pectin, the methyl ester.</text>
</comment>
<evidence type="ECO:0000256" key="8">
    <source>
        <dbReference type="ARBA" id="ARBA00023239"/>
    </source>
</evidence>
<dbReference type="PANTHER" id="PTHR33407">
    <property type="entry name" value="PECTATE LYASE F-RELATED"/>
    <property type="match status" value="1"/>
</dbReference>
<reference evidence="11" key="1">
    <citation type="journal article" date="2020" name="Stud. Mycol.">
        <title>101 Dothideomycetes genomes: a test case for predicting lifestyles and emergence of pathogens.</title>
        <authorList>
            <person name="Haridas S."/>
            <person name="Albert R."/>
            <person name="Binder M."/>
            <person name="Bloem J."/>
            <person name="Labutti K."/>
            <person name="Salamov A."/>
            <person name="Andreopoulos B."/>
            <person name="Baker S."/>
            <person name="Barry K."/>
            <person name="Bills G."/>
            <person name="Bluhm B."/>
            <person name="Cannon C."/>
            <person name="Castanera R."/>
            <person name="Culley D."/>
            <person name="Daum C."/>
            <person name="Ezra D."/>
            <person name="Gonzalez J."/>
            <person name="Henrissat B."/>
            <person name="Kuo A."/>
            <person name="Liang C."/>
            <person name="Lipzen A."/>
            <person name="Lutzoni F."/>
            <person name="Magnuson J."/>
            <person name="Mondo S."/>
            <person name="Nolan M."/>
            <person name="Ohm R."/>
            <person name="Pangilinan J."/>
            <person name="Park H.-J."/>
            <person name="Ramirez L."/>
            <person name="Alfaro M."/>
            <person name="Sun H."/>
            <person name="Tritt A."/>
            <person name="Yoshinaga Y."/>
            <person name="Zwiers L.-H."/>
            <person name="Turgeon B."/>
            <person name="Goodwin S."/>
            <person name="Spatafora J."/>
            <person name="Crous P."/>
            <person name="Grigoriev I."/>
        </authorList>
    </citation>
    <scope>NUCLEOTIDE SEQUENCE</scope>
    <source>
        <strain evidence="11">CBS 121167</strain>
    </source>
</reference>
<organism evidence="11 12">
    <name type="scientific">Aplosporella prunicola CBS 121167</name>
    <dbReference type="NCBI Taxonomy" id="1176127"/>
    <lineage>
        <taxon>Eukaryota</taxon>
        <taxon>Fungi</taxon>
        <taxon>Dikarya</taxon>
        <taxon>Ascomycota</taxon>
        <taxon>Pezizomycotina</taxon>
        <taxon>Dothideomycetes</taxon>
        <taxon>Dothideomycetes incertae sedis</taxon>
        <taxon>Botryosphaeriales</taxon>
        <taxon>Aplosporellaceae</taxon>
        <taxon>Aplosporella</taxon>
    </lineage>
</organism>
<dbReference type="RefSeq" id="XP_033401037.1">
    <property type="nucleotide sequence ID" value="XM_033539817.1"/>
</dbReference>
<feature type="chain" id="PRO_5025708034" description="Pectate lyase" evidence="10">
    <location>
        <begin position="19"/>
        <end position="255"/>
    </location>
</feature>
<evidence type="ECO:0000256" key="5">
    <source>
        <dbReference type="ARBA" id="ARBA00022525"/>
    </source>
</evidence>
<comment type="similarity">
    <text evidence="4 10">Belongs to the polysaccharide lyase 3 family.</text>
</comment>
<keyword evidence="5 10" id="KW-0964">Secreted</keyword>
<evidence type="ECO:0000256" key="1">
    <source>
        <dbReference type="ARBA" id="ARBA00000695"/>
    </source>
</evidence>
<dbReference type="GO" id="GO:0005576">
    <property type="term" value="C:extracellular region"/>
    <property type="evidence" value="ECO:0007669"/>
    <property type="project" value="UniProtKB-SubCell"/>
</dbReference>
<dbReference type="InterPro" id="IPR011050">
    <property type="entry name" value="Pectin_lyase_fold/virulence"/>
</dbReference>
<dbReference type="EMBL" id="ML995477">
    <property type="protein sequence ID" value="KAF2145325.1"/>
    <property type="molecule type" value="Genomic_DNA"/>
</dbReference>
<evidence type="ECO:0000256" key="9">
    <source>
        <dbReference type="ARBA" id="ARBA00025679"/>
    </source>
</evidence>
<dbReference type="GeneID" id="54297313"/>
<keyword evidence="7 10" id="KW-0106">Calcium</keyword>
<accession>A0A6A6BPU6</accession>
<proteinExistence type="inferred from homology"/>
<name>A0A6A6BPU6_9PEZI</name>
<evidence type="ECO:0000256" key="6">
    <source>
        <dbReference type="ARBA" id="ARBA00022729"/>
    </source>
</evidence>
<dbReference type="AlphaFoldDB" id="A0A6A6BPU6"/>
<sequence length="255" mass="26627">MRLTTLLLSAGLALLAAAAPSPDLVKRFATNVMPASAGSSSFSTPYVVAAGKSFDGKLVKYDRGTSCTGQAEGGDKDAVFHVEEGGTLKNVIIGKNQIEGVHCLGACTIQNVWWEDVCEDALTIKQSSGTSYVVGGGAFHASDKVVQHNGGGSVSIKDFYVEDFGKLYRSCGNCSSQKQRTVTISGVWAVDGKTLAGVNSNYGDKATISGSCLDTVKTVCAWYEGNDDGDEPTQLGSGISTYCNYANNGIDDCPS</sequence>
<comment type="cofactor">
    <cofactor evidence="2 10">
        <name>Ca(2+)</name>
        <dbReference type="ChEBI" id="CHEBI:29108"/>
    </cofactor>
</comment>
<comment type="subcellular location">
    <subcellularLocation>
        <location evidence="3 10">Secreted</location>
    </subcellularLocation>
</comment>
<dbReference type="GO" id="GO:0045490">
    <property type="term" value="P:pectin catabolic process"/>
    <property type="evidence" value="ECO:0007669"/>
    <property type="project" value="TreeGrafter"/>
</dbReference>
<evidence type="ECO:0000313" key="12">
    <source>
        <dbReference type="Proteomes" id="UP000799438"/>
    </source>
</evidence>
<dbReference type="GO" id="GO:0030570">
    <property type="term" value="F:pectate lyase activity"/>
    <property type="evidence" value="ECO:0007669"/>
    <property type="project" value="UniProtKB-UniRule"/>
</dbReference>
<dbReference type="EC" id="4.2.2.2" evidence="10"/>